<evidence type="ECO:0000313" key="1">
    <source>
        <dbReference type="EMBL" id="KAJ3498549.1"/>
    </source>
</evidence>
<evidence type="ECO:0000313" key="2">
    <source>
        <dbReference type="Proteomes" id="UP001148737"/>
    </source>
</evidence>
<reference evidence="1" key="1">
    <citation type="submission" date="2022-07" db="EMBL/GenBank/DDBJ databases">
        <title>Genome Sequence of Lecanicillium saksenae.</title>
        <authorList>
            <person name="Buettner E."/>
        </authorList>
    </citation>
    <scope>NUCLEOTIDE SEQUENCE</scope>
    <source>
        <strain evidence="1">VT-O1</strain>
    </source>
</reference>
<name>A0ACC1R4V7_9HYPO</name>
<organism evidence="1 2">
    <name type="scientific">Lecanicillium saksenae</name>
    <dbReference type="NCBI Taxonomy" id="468837"/>
    <lineage>
        <taxon>Eukaryota</taxon>
        <taxon>Fungi</taxon>
        <taxon>Dikarya</taxon>
        <taxon>Ascomycota</taxon>
        <taxon>Pezizomycotina</taxon>
        <taxon>Sordariomycetes</taxon>
        <taxon>Hypocreomycetidae</taxon>
        <taxon>Hypocreales</taxon>
        <taxon>Cordycipitaceae</taxon>
        <taxon>Lecanicillium</taxon>
    </lineage>
</organism>
<keyword evidence="2" id="KW-1185">Reference proteome</keyword>
<sequence>MDEALIAPEPVGPSDFLLAVEQLCCLVPSLVIIFNTPFYICKLFSHQRRIRIDHLLLLKLALLGVLSAVQIKIVFQWWDAVPDAPRLARAEALAAYISMPSLTLSILLDHLYSDQQAPFLSGTLFITLLVDVAAFPTYFYSAELVDSPSPHWTVIGLKLLILLLEQLPKHPLEARGGSIRRGDLNDLPLWKWANLFVLFGFRSKIEKEDDAELDNENNATMIQKRFSDEWKKADKGSRLALLKACFYTKPGMFLAYVTPRLMHAVFTLAKPLLIRDVLIMLSISPLSLEMSSRLITTTAIVYLGATISASWSLYAKARLIGTLEQILNSAAYHKSLLLNGSDLEAASVKGIINNDVVAAIAGLHVICSDWACSIEIFCCLVYLAAYSGVFTLLALLPLAGVVKIVSDIHDQGQDNRTEWRRRAEDHIAFVSNVLGQLRDIKMLGLGSAVSKVMKRYQENEIYASILVRMAGKADIAAGIQASPSHNTSELIKVGAFVETVTPLMALAIAIAAPGTFQPQSLADFASLIGVALFLGDSYGSLARTLTNRFSGLESLQKLHDFMLREENRDPRLCAPDRLRGAADVASAAPARRRGRGRYTRAHVSSEFVFQFIDVSVAFNGDDPVLQNVFLRIPRGKVTMITGSVGCGKSTFLKLLIGQVKLSCGTLLAACTRVAYCAQRPWIRNLSIRDNILGESPLNRAWLNFILHVTALDIDLARLPNGESTIAGSDGCNLSGGQKHRIAFARALYAKMEVIVVDDIFASLDKVTSSTIRIRLFGESEILSANNMTLIMSTSQRTHAVDADLVFEINHQGHVHERSLASRDASPSYTPNLPRDPQAGVNEQDLETATAAQEDDDLPVDPVSHLSLPSVGYSVVNPISGKFRDVSLYKFFYFGPVGSFITVLFLTMVSIAAIAELLPGVFIYFWMATDAQDATFLLVYAGFCFANPVFNYFCNLFTQDVFETTEGLPRLMVPFVWAIISVATFFVAFYWATSTLLFPTALAIGQVGMSFFYRRAADNMAAIHGAPRSKLAGLASFLEQFHAYLEELYHSSHHGARLSQWSFGASNAVTAAAAIGIVTIVLKSTEPVSEIAVGFVFVALMGFAFQIDTLAVCLSASDSALSGAQQARAFIQSTPQELDPEEYDDVPIDWPQRGQIQLNCVTAQYRPVGGVRHTALDHVSFTVQPGQIVGIAGHLSPIFSGKTSIFLAILNLLQFEGSISIDNREIRSVPRDILRSRITTMTQSGLELKGTVRLNIDPFNAALRPREFMLTDDMLIGILRRVGLWNRIAARGGLDAPFHRMKFSNGQKQLFHLARAILHKQSMRTKIILIDEGAPNTEIEEHVRQVMREVFHGCTILMVSHRLALFHEADLIVTVDRGQTIAYEHDRQRANWSIGRWNRPMD</sequence>
<proteinExistence type="predicted"/>
<dbReference type="Proteomes" id="UP001148737">
    <property type="component" value="Unassembled WGS sequence"/>
</dbReference>
<protein>
    <submittedName>
        <fullName evidence="1">Uncharacterized protein</fullName>
    </submittedName>
</protein>
<comment type="caution">
    <text evidence="1">The sequence shown here is derived from an EMBL/GenBank/DDBJ whole genome shotgun (WGS) entry which is preliminary data.</text>
</comment>
<dbReference type="EMBL" id="JANAKD010000045">
    <property type="protein sequence ID" value="KAJ3498549.1"/>
    <property type="molecule type" value="Genomic_DNA"/>
</dbReference>
<accession>A0ACC1R4V7</accession>
<gene>
    <name evidence="1" type="ORF">NLG97_g1041</name>
</gene>